<comment type="similarity">
    <text evidence="1">Belongs to the ARG7 family.</text>
</comment>
<dbReference type="Pfam" id="PF02519">
    <property type="entry name" value="Auxin_inducible"/>
    <property type="match status" value="1"/>
</dbReference>
<reference evidence="3" key="1">
    <citation type="submission" date="2013-01" db="EMBL/GenBank/DDBJ databases">
        <title>Draft Genome Sequence of a Mulberry Tree, Morus notabilis C.K. Schneid.</title>
        <authorList>
            <person name="He N."/>
            <person name="Zhao S."/>
        </authorList>
    </citation>
    <scope>NUCLEOTIDE SEQUENCE</scope>
</reference>
<dbReference type="GO" id="GO:0009733">
    <property type="term" value="P:response to auxin"/>
    <property type="evidence" value="ECO:0007669"/>
    <property type="project" value="InterPro"/>
</dbReference>
<dbReference type="EMBL" id="KE345201">
    <property type="protein sequence ID" value="EXB95378.1"/>
    <property type="molecule type" value="Genomic_DNA"/>
</dbReference>
<dbReference type="Proteomes" id="UP000030645">
    <property type="component" value="Unassembled WGS sequence"/>
</dbReference>
<proteinExistence type="inferred from homology"/>
<evidence type="ECO:0000256" key="1">
    <source>
        <dbReference type="ARBA" id="ARBA00006974"/>
    </source>
</evidence>
<protein>
    <recommendedName>
        <fullName evidence="4">Auxin-induced protein 6B</fullName>
    </recommendedName>
</protein>
<sequence>MVRKWHKLVCCRSFVGDRGYFVIYSNDQRRFVLPLEHLQQNIFQELLKMSEQEFGLQSGGPITLPCDSVFMDSILSLIQRGKAKDLDRAIYANYRLY</sequence>
<name>W9RKF1_9ROSA</name>
<dbReference type="PANTHER" id="PTHR31175:SF111">
    <property type="entry name" value="AUXIN-RESPONSIVE PROTEIN SAUR68-LIKE"/>
    <property type="match status" value="1"/>
</dbReference>
<dbReference type="STRING" id="981085.W9RKF1"/>
<evidence type="ECO:0000313" key="3">
    <source>
        <dbReference type="Proteomes" id="UP000030645"/>
    </source>
</evidence>
<evidence type="ECO:0008006" key="4">
    <source>
        <dbReference type="Google" id="ProtNLM"/>
    </source>
</evidence>
<evidence type="ECO:0000313" key="2">
    <source>
        <dbReference type="EMBL" id="EXB95378.1"/>
    </source>
</evidence>
<dbReference type="PANTHER" id="PTHR31175">
    <property type="entry name" value="AUXIN-RESPONSIVE FAMILY PROTEIN"/>
    <property type="match status" value="1"/>
</dbReference>
<organism evidence="2 3">
    <name type="scientific">Morus notabilis</name>
    <dbReference type="NCBI Taxonomy" id="981085"/>
    <lineage>
        <taxon>Eukaryota</taxon>
        <taxon>Viridiplantae</taxon>
        <taxon>Streptophyta</taxon>
        <taxon>Embryophyta</taxon>
        <taxon>Tracheophyta</taxon>
        <taxon>Spermatophyta</taxon>
        <taxon>Magnoliopsida</taxon>
        <taxon>eudicotyledons</taxon>
        <taxon>Gunneridae</taxon>
        <taxon>Pentapetalae</taxon>
        <taxon>rosids</taxon>
        <taxon>fabids</taxon>
        <taxon>Rosales</taxon>
        <taxon>Moraceae</taxon>
        <taxon>Moreae</taxon>
        <taxon>Morus</taxon>
    </lineage>
</organism>
<accession>W9RKF1</accession>
<dbReference type="AlphaFoldDB" id="W9RKF1"/>
<gene>
    <name evidence="2" type="ORF">L484_014351</name>
</gene>
<dbReference type="InterPro" id="IPR003676">
    <property type="entry name" value="SAUR_fam"/>
</dbReference>
<keyword evidence="3" id="KW-1185">Reference proteome</keyword>